<proteinExistence type="predicted"/>
<comment type="caution">
    <text evidence="1">The sequence shown here is derived from an EMBL/GenBank/DDBJ whole genome shotgun (WGS) entry which is preliminary data.</text>
</comment>
<dbReference type="EMBL" id="BAAABY010000045">
    <property type="protein sequence ID" value="GAA0488221.1"/>
    <property type="molecule type" value="Genomic_DNA"/>
</dbReference>
<reference evidence="1 2" key="1">
    <citation type="journal article" date="2019" name="Int. J. Syst. Evol. Microbiol.">
        <title>The Global Catalogue of Microorganisms (GCM) 10K type strain sequencing project: providing services to taxonomists for standard genome sequencing and annotation.</title>
        <authorList>
            <consortium name="The Broad Institute Genomics Platform"/>
            <consortium name="The Broad Institute Genome Sequencing Center for Infectious Disease"/>
            <person name="Wu L."/>
            <person name="Ma J."/>
        </authorList>
    </citation>
    <scope>NUCLEOTIDE SEQUENCE [LARGE SCALE GENOMIC DNA]</scope>
    <source>
        <strain evidence="1 2">JCM 4805</strain>
    </source>
</reference>
<gene>
    <name evidence="1" type="ORF">GCM10010361_61460</name>
</gene>
<protein>
    <submittedName>
        <fullName evidence="1">Uncharacterized protein</fullName>
    </submittedName>
</protein>
<sequence>MTPGRGDRAAPPAPEGQWDVRFADAAAAKGWDCLAQQARENTYRAWLTMRTDPRPTAETPRHHRLKGSLAHGAFRGHACEQWQIEVTGGGRVWYPADTTRDTCWITYAGTAHPRATDRR</sequence>
<name>A0ABN1B180_9ACTN</name>
<organism evidence="1 2">
    <name type="scientific">Streptomyces olivaceiscleroticus</name>
    <dbReference type="NCBI Taxonomy" id="68245"/>
    <lineage>
        <taxon>Bacteria</taxon>
        <taxon>Bacillati</taxon>
        <taxon>Actinomycetota</taxon>
        <taxon>Actinomycetes</taxon>
        <taxon>Kitasatosporales</taxon>
        <taxon>Streptomycetaceae</taxon>
        <taxon>Streptomyces</taxon>
    </lineage>
</organism>
<evidence type="ECO:0000313" key="2">
    <source>
        <dbReference type="Proteomes" id="UP001500909"/>
    </source>
</evidence>
<dbReference type="Proteomes" id="UP001500909">
    <property type="component" value="Unassembled WGS sequence"/>
</dbReference>
<keyword evidence="2" id="KW-1185">Reference proteome</keyword>
<evidence type="ECO:0000313" key="1">
    <source>
        <dbReference type="EMBL" id="GAA0488221.1"/>
    </source>
</evidence>
<accession>A0ABN1B180</accession>